<evidence type="ECO:0000313" key="9">
    <source>
        <dbReference type="EMBL" id="AJR10654.1"/>
    </source>
</evidence>
<gene>
    <name evidence="5" type="primary">atpB</name>
    <name evidence="9" type="ORF">BD36_03110</name>
</gene>
<name>A0A097KF79_CHLMR</name>
<dbReference type="InterPro" id="IPR000194">
    <property type="entry name" value="ATPase_F1/V1/A1_a/bsu_nucl-bd"/>
</dbReference>
<dbReference type="Proteomes" id="UP000260363">
    <property type="component" value="Chromosome"/>
</dbReference>
<dbReference type="InterPro" id="IPR022879">
    <property type="entry name" value="V-ATPase_su_B/beta"/>
</dbReference>
<evidence type="ECO:0000259" key="6">
    <source>
        <dbReference type="Pfam" id="PF00006"/>
    </source>
</evidence>
<dbReference type="SUPFAM" id="SSF52540">
    <property type="entry name" value="P-loop containing nucleoside triphosphate hydrolases"/>
    <property type="match status" value="1"/>
</dbReference>
<dbReference type="KEGG" id="cmg:NC81_02935"/>
<protein>
    <recommendedName>
        <fullName evidence="5">V-type ATP synthase beta chain</fullName>
    </recommendedName>
    <alternativeName>
        <fullName evidence="5">V-ATPase subunit B</fullName>
    </alternativeName>
</protein>
<dbReference type="GeneID" id="1245940"/>
<evidence type="ECO:0000256" key="3">
    <source>
        <dbReference type="ARBA" id="ARBA00023065"/>
    </source>
</evidence>
<evidence type="ECO:0000313" key="10">
    <source>
        <dbReference type="Proteomes" id="UP000260363"/>
    </source>
</evidence>
<comment type="function">
    <text evidence="4 5">Produces ATP from ADP in the presence of a proton gradient across the membrane. The V-type beta chain is a regulatory subunit.</text>
</comment>
<dbReference type="GO" id="GO:0046933">
    <property type="term" value="F:proton-transporting ATP synthase activity, rotational mechanism"/>
    <property type="evidence" value="ECO:0007669"/>
    <property type="project" value="UniProtKB-UniRule"/>
</dbReference>
<evidence type="ECO:0000256" key="2">
    <source>
        <dbReference type="ARBA" id="ARBA00022448"/>
    </source>
</evidence>
<dbReference type="GO" id="GO:0042777">
    <property type="term" value="P:proton motive force-driven plasma membrane ATP synthesis"/>
    <property type="evidence" value="ECO:0007669"/>
    <property type="project" value="UniProtKB-UniRule"/>
</dbReference>
<dbReference type="InterPro" id="IPR027417">
    <property type="entry name" value="P-loop_NTPase"/>
</dbReference>
<accession>A0A097KF79</accession>
<dbReference type="SMR" id="A0A097KF79"/>
<dbReference type="STRING" id="83560.NC80_02920"/>
<evidence type="ECO:0000259" key="7">
    <source>
        <dbReference type="Pfam" id="PF02874"/>
    </source>
</evidence>
<feature type="domain" description="ATPase F1/V1/A1 complex alpha/beta subunit nucleotide-binding" evidence="6">
    <location>
        <begin position="129"/>
        <end position="322"/>
    </location>
</feature>
<proteinExistence type="inferred from homology"/>
<reference evidence="9 10" key="1">
    <citation type="submission" date="2014-02" db="EMBL/GenBank/DDBJ databases">
        <authorList>
            <person name="Chen C."/>
            <person name="Conrad T.A."/>
            <person name="Zhou Z."/>
            <person name="Lai Z."/>
            <person name="Zhong G."/>
        </authorList>
    </citation>
    <scope>NUCLEOTIDE SEQUENCE [LARGE SCALE GENOMIC DNA]</scope>
    <source>
        <strain evidence="9 10">Nigg3-28</strain>
    </source>
</reference>
<dbReference type="RefSeq" id="WP_010230897.1">
    <property type="nucleotide sequence ID" value="NZ_CP007217.1"/>
</dbReference>
<dbReference type="OMA" id="EDHPQVM"/>
<dbReference type="InterPro" id="IPR004100">
    <property type="entry name" value="ATPase_F1/V1/A1_a/bsu_N"/>
</dbReference>
<dbReference type="CDD" id="cd01135">
    <property type="entry name" value="V_A-ATPase_B"/>
    <property type="match status" value="1"/>
</dbReference>
<keyword evidence="3 5" id="KW-0406">Ion transport</keyword>
<dbReference type="NCBIfam" id="NF002555">
    <property type="entry name" value="PRK02118.1"/>
    <property type="match status" value="1"/>
</dbReference>
<dbReference type="GO" id="GO:0005524">
    <property type="term" value="F:ATP binding"/>
    <property type="evidence" value="ECO:0007669"/>
    <property type="project" value="UniProtKB-UniRule"/>
</dbReference>
<dbReference type="KEGG" id="cmx:DNC_02940"/>
<dbReference type="PANTHER" id="PTHR43389:SF4">
    <property type="entry name" value="V-TYPE PROTON ATPASE SUBUNIT B"/>
    <property type="match status" value="1"/>
</dbReference>
<dbReference type="InterPro" id="IPR055190">
    <property type="entry name" value="ATP-synt_VA_C"/>
</dbReference>
<dbReference type="HAMAP" id="MF_00310">
    <property type="entry name" value="ATP_synth_B_arch"/>
    <property type="match status" value="1"/>
</dbReference>
<dbReference type="KEGG" id="cmm:NC80_02920"/>
<dbReference type="EMBL" id="CP007217">
    <property type="protein sequence ID" value="AJR10654.1"/>
    <property type="molecule type" value="Genomic_DNA"/>
</dbReference>
<evidence type="ECO:0000256" key="5">
    <source>
        <dbReference type="HAMAP-Rule" id="MF_00310"/>
    </source>
</evidence>
<feature type="domain" description="ATP synthase A/B type C-terminal" evidence="8">
    <location>
        <begin position="340"/>
        <end position="430"/>
    </location>
</feature>
<dbReference type="Pfam" id="PF22919">
    <property type="entry name" value="ATP-synt_VA_C"/>
    <property type="match status" value="1"/>
</dbReference>
<dbReference type="Pfam" id="PF00006">
    <property type="entry name" value="ATP-synt_ab"/>
    <property type="match status" value="1"/>
</dbReference>
<dbReference type="Pfam" id="PF02874">
    <property type="entry name" value="ATP-synt_ab_N"/>
    <property type="match status" value="1"/>
</dbReference>
<keyword evidence="5" id="KW-0066">ATP synthesis</keyword>
<dbReference type="AlphaFoldDB" id="A0A097KF79"/>
<evidence type="ECO:0000259" key="8">
    <source>
        <dbReference type="Pfam" id="PF22919"/>
    </source>
</evidence>
<dbReference type="Gene3D" id="3.40.50.12240">
    <property type="match status" value="1"/>
</dbReference>
<dbReference type="PANTHER" id="PTHR43389">
    <property type="entry name" value="V-TYPE PROTON ATPASE SUBUNIT B"/>
    <property type="match status" value="1"/>
</dbReference>
<evidence type="ECO:0000256" key="4">
    <source>
        <dbReference type="ARBA" id="ARBA00059599"/>
    </source>
</evidence>
<keyword evidence="2 5" id="KW-0813">Transport</keyword>
<dbReference type="CDD" id="cd18118">
    <property type="entry name" value="ATP-synt_V_A-type_beta_N"/>
    <property type="match status" value="1"/>
</dbReference>
<dbReference type="NCBIfam" id="NF003235">
    <property type="entry name" value="PRK04196.1"/>
    <property type="match status" value="1"/>
</dbReference>
<keyword evidence="5" id="KW-0375">Hydrogen ion transport</keyword>
<sequence length="438" mass="48594">MQTIYTRITDIKGNLITVEAEGASLGELVQIERADGRSSYASVLRFDAKKVTLQVFGGTSGLSTGDKVVFLGRPMEVVYGDSLLGRRFNGTGKPIDNEEICFGEPIPITTPSFNPVCRIVPREMVRTNIPMIDMFNCLVKSQKIPIFSSSGENHNALLMRIAAQTDADIVIIGGMGLTFVDYSFFVEESQRLGFADKCVMFIHKAVDAPVECVLIPDMALACAERFALEQKKNVLVLLTDMTAFADALKEIAITMDQIPANRGYPGSLYSDLAVRYEKAVDIAQGGSITLISVTTMPGDDITHPVPDNTGFITEGQFYLKDNRIDPFGSLSRLKQLVIGKRTREDHGDLANALIRLYADSRKSAERMSMGFKLSNWDKKLLAFAELFETRLMSLEVNIPLEEALDIGWKILAQSFHSEEVGIKEQLIQKYWPKACLHK</sequence>
<dbReference type="PATRIC" id="fig|243161.6.peg.619"/>
<comment type="similarity">
    <text evidence="1 5">Belongs to the ATPase alpha/beta chains family.</text>
</comment>
<evidence type="ECO:0000256" key="1">
    <source>
        <dbReference type="ARBA" id="ARBA00008936"/>
    </source>
</evidence>
<feature type="domain" description="ATPase F1/V1/A1 complex alpha/beta subunit N-terminal" evidence="7">
    <location>
        <begin position="8"/>
        <end position="72"/>
    </location>
</feature>
<organism evidence="9 10">
    <name type="scientific">Chlamydia muridarum</name>
    <dbReference type="NCBI Taxonomy" id="83560"/>
    <lineage>
        <taxon>Bacteria</taxon>
        <taxon>Pseudomonadati</taxon>
        <taxon>Chlamydiota</taxon>
        <taxon>Chlamydiia</taxon>
        <taxon>Chlamydiales</taxon>
        <taxon>Chlamydiaceae</taxon>
        <taxon>Chlamydia/Chlamydophila group</taxon>
        <taxon>Chlamydia</taxon>
    </lineage>
</organism>